<dbReference type="EMBL" id="JAFKDB010000022">
    <property type="protein sequence ID" value="MBN7771653.1"/>
    <property type="molecule type" value="Genomic_DNA"/>
</dbReference>
<proteinExistence type="predicted"/>
<accession>A0ABS3BIJ4</accession>
<dbReference type="RefSeq" id="WP_169441823.1">
    <property type="nucleotide sequence ID" value="NZ_JAFKDB010000022.1"/>
</dbReference>
<name>A0ABS3BIJ4_9GAMM</name>
<keyword evidence="3" id="KW-1185">Reference proteome</keyword>
<dbReference type="Pfam" id="PF10137">
    <property type="entry name" value="CAP12-PCTIR_TIR"/>
    <property type="match status" value="1"/>
</dbReference>
<gene>
    <name evidence="2" type="ORF">JYP53_17230</name>
</gene>
<organism evidence="2 3">
    <name type="scientific">Marinobacter daepoensis</name>
    <dbReference type="NCBI Taxonomy" id="262077"/>
    <lineage>
        <taxon>Bacteria</taxon>
        <taxon>Pseudomonadati</taxon>
        <taxon>Pseudomonadota</taxon>
        <taxon>Gammaproteobacteria</taxon>
        <taxon>Pseudomonadales</taxon>
        <taxon>Marinobacteraceae</taxon>
        <taxon>Marinobacter</taxon>
    </lineage>
</organism>
<protein>
    <submittedName>
        <fullName evidence="2">Nucleotide-binding protein</fullName>
    </submittedName>
</protein>
<comment type="caution">
    <text evidence="2">The sequence shown here is derived from an EMBL/GenBank/DDBJ whole genome shotgun (WGS) entry which is preliminary data.</text>
</comment>
<feature type="domain" description="CD-NTase-associated protein 12/Pycsar effector protein TIR" evidence="1">
    <location>
        <begin position="9"/>
        <end position="126"/>
    </location>
</feature>
<evidence type="ECO:0000313" key="2">
    <source>
        <dbReference type="EMBL" id="MBN7771653.1"/>
    </source>
</evidence>
<dbReference type="InterPro" id="IPR019302">
    <property type="entry name" value="CAP12/PCTIR_TIR_dom"/>
</dbReference>
<evidence type="ECO:0000313" key="3">
    <source>
        <dbReference type="Proteomes" id="UP000664344"/>
    </source>
</evidence>
<dbReference type="Proteomes" id="UP000664344">
    <property type="component" value="Unassembled WGS sequence"/>
</dbReference>
<reference evidence="2 3" key="1">
    <citation type="submission" date="2021-02" db="EMBL/GenBank/DDBJ databases">
        <title>PHA producing bacteria isolated from coastal sediment in Guangdong, Shenzhen.</title>
        <authorList>
            <person name="Zheng W."/>
            <person name="Yu S."/>
            <person name="Huang Y."/>
        </authorList>
    </citation>
    <scope>NUCLEOTIDE SEQUENCE [LARGE SCALE GENOMIC DNA]</scope>
    <source>
        <strain evidence="2 3">TN21-5</strain>
    </source>
</reference>
<evidence type="ECO:0000259" key="1">
    <source>
        <dbReference type="Pfam" id="PF10137"/>
    </source>
</evidence>
<sequence length="299" mass="32965">MSRSDRLSIFIGSSVEGLPCAKALQVNLDHACEVTIWHQGVFGLGGGTLEDLSKKLDQVDFAILVVTPDDLIVSRDREQAAPRDNVLLELGMCIGTLGRERSFLVYDRTAGLKLPSDLAGITPATYQPHSDGNLSAALGAASTQIEKKAIELGIRTKVGQVGLIDEHTQFRIIADLLGIIADNFLIQLALSGKFLIREKGHSLRMGRHWYAIEFPNRHIGNGRFSVNDLCEKLLEADIVSQNLSFQVVLTPRGQSFVQWLLDNGYKAKAFRCNLGGWGDSEWFMESSIEMLQEGSESYD</sequence>